<evidence type="ECO:0000313" key="2">
    <source>
        <dbReference type="Proteomes" id="UP000220251"/>
    </source>
</evidence>
<protein>
    <submittedName>
        <fullName evidence="1">Uncharacterized protein</fullName>
    </submittedName>
</protein>
<accession>A0A0H5E6H9</accession>
<gene>
    <name evidence="1" type="ORF">ELAC_1562</name>
</gene>
<dbReference type="RefSeq" id="WP_098038752.1">
    <property type="nucleotide sequence ID" value="NZ_CWGJ01000025.1"/>
</dbReference>
<proteinExistence type="predicted"/>
<dbReference type="Proteomes" id="UP000220251">
    <property type="component" value="Unassembled WGS sequence"/>
</dbReference>
<sequence length="169" mass="18967">MTISYDAQFIHAFKQTLDLAFSCPCHPFEVPFFFTWGTVLVSTTLNKTSEKLSEQISKVFADSQNGYVITPVQVDGKKATSKMTAQIFVIPEETEGHYSAAVSQIAKAVKEVCSLYNSRWNKRSFAYDGHDLSSHEIGGYVIRTSHEPKLDMEHVTSTLTKVKQIYSTV</sequence>
<dbReference type="AlphaFoldDB" id="A0A0H5E6H9"/>
<reference evidence="2" key="1">
    <citation type="submission" date="2015-06" db="EMBL/GenBank/DDBJ databases">
        <authorList>
            <person name="Bertelli C."/>
        </authorList>
    </citation>
    <scope>NUCLEOTIDE SEQUENCE [LARGE SCALE GENOMIC DNA]</scope>
    <source>
        <strain evidence="2">CRIB-30</strain>
    </source>
</reference>
<keyword evidence="2" id="KW-1185">Reference proteome</keyword>
<organism evidence="1 2">
    <name type="scientific">Estrella lausannensis</name>
    <dbReference type="NCBI Taxonomy" id="483423"/>
    <lineage>
        <taxon>Bacteria</taxon>
        <taxon>Pseudomonadati</taxon>
        <taxon>Chlamydiota</taxon>
        <taxon>Chlamydiia</taxon>
        <taxon>Parachlamydiales</taxon>
        <taxon>Candidatus Criblamydiaceae</taxon>
        <taxon>Estrella</taxon>
    </lineage>
</organism>
<evidence type="ECO:0000313" key="1">
    <source>
        <dbReference type="EMBL" id="CRX38890.1"/>
    </source>
</evidence>
<name>A0A0H5E6H9_9BACT</name>
<dbReference type="EMBL" id="CWGJ01000025">
    <property type="protein sequence ID" value="CRX38890.1"/>
    <property type="molecule type" value="Genomic_DNA"/>
</dbReference>